<evidence type="ECO:0000313" key="6">
    <source>
        <dbReference type="Proteomes" id="UP000298663"/>
    </source>
</evidence>
<proteinExistence type="predicted"/>
<dbReference type="InterPro" id="IPR052126">
    <property type="entry name" value="Spindle_Org/Thrombomodulin"/>
</dbReference>
<reference evidence="5 6" key="2">
    <citation type="journal article" date="2019" name="G3 (Bethesda)">
        <title>Hybrid Assembly of the Genome of the Entomopathogenic Nematode Steinernema carpocapsae Identifies the X-Chromosome.</title>
        <authorList>
            <person name="Serra L."/>
            <person name="Macchietto M."/>
            <person name="Macias-Munoz A."/>
            <person name="McGill C.J."/>
            <person name="Rodriguez I.M."/>
            <person name="Rodriguez B."/>
            <person name="Murad R."/>
            <person name="Mortazavi A."/>
        </authorList>
    </citation>
    <scope>NUCLEOTIDE SEQUENCE [LARGE SCALE GENOMIC DNA]</scope>
    <source>
        <strain evidence="5 6">ALL</strain>
    </source>
</reference>
<keyword evidence="6" id="KW-1185">Reference proteome</keyword>
<feature type="signal peptide" evidence="3">
    <location>
        <begin position="1"/>
        <end position="29"/>
    </location>
</feature>
<dbReference type="EMBL" id="AZBU02000001">
    <property type="protein sequence ID" value="TMS36519.1"/>
    <property type="molecule type" value="Genomic_DNA"/>
</dbReference>
<reference evidence="5 6" key="1">
    <citation type="journal article" date="2015" name="Genome Biol.">
        <title>Comparative genomics of Steinernema reveals deeply conserved gene regulatory networks.</title>
        <authorList>
            <person name="Dillman A.R."/>
            <person name="Macchietto M."/>
            <person name="Porter C.F."/>
            <person name="Rogers A."/>
            <person name="Williams B."/>
            <person name="Antoshechkin I."/>
            <person name="Lee M.M."/>
            <person name="Goodwin Z."/>
            <person name="Lu X."/>
            <person name="Lewis E.E."/>
            <person name="Goodrich-Blair H."/>
            <person name="Stock S.P."/>
            <person name="Adams B.J."/>
            <person name="Sternberg P.W."/>
            <person name="Mortazavi A."/>
        </authorList>
    </citation>
    <scope>NUCLEOTIDE SEQUENCE [LARGE SCALE GENOMIC DNA]</scope>
    <source>
        <strain evidence="5 6">ALL</strain>
    </source>
</reference>
<dbReference type="Proteomes" id="UP000298663">
    <property type="component" value="Chromosome X"/>
</dbReference>
<feature type="region of interest" description="Disordered" evidence="2">
    <location>
        <begin position="175"/>
        <end position="205"/>
    </location>
</feature>
<dbReference type="PANTHER" id="PTHR24036:SF5">
    <property type="entry name" value="THROMBOMODULIN"/>
    <property type="match status" value="1"/>
</dbReference>
<evidence type="ECO:0000259" key="4">
    <source>
        <dbReference type="PROSITE" id="PS51549"/>
    </source>
</evidence>
<evidence type="ECO:0000256" key="1">
    <source>
        <dbReference type="ARBA" id="ARBA00022737"/>
    </source>
</evidence>
<dbReference type="PANTHER" id="PTHR24036">
    <property type="entry name" value="SKELETOR-RELATED"/>
    <property type="match status" value="1"/>
</dbReference>
<feature type="domain" description="DM13" evidence="4">
    <location>
        <begin position="745"/>
        <end position="858"/>
    </location>
</feature>
<accession>A0A4U8UUY4</accession>
<dbReference type="PROSITE" id="PS51549">
    <property type="entry name" value="DM13"/>
    <property type="match status" value="1"/>
</dbReference>
<keyword evidence="1" id="KW-0677">Repeat</keyword>
<feature type="chain" id="PRO_5020743916" description="DM13 domain-containing protein" evidence="3">
    <location>
        <begin position="30"/>
        <end position="879"/>
    </location>
</feature>
<evidence type="ECO:0000256" key="3">
    <source>
        <dbReference type="SAM" id="SignalP"/>
    </source>
</evidence>
<gene>
    <name evidence="5" type="ORF">L596_003665</name>
</gene>
<dbReference type="EMBL" id="CM016762">
    <property type="protein sequence ID" value="TMS36519.1"/>
    <property type="molecule type" value="Genomic_DNA"/>
</dbReference>
<feature type="compositionally biased region" description="Polar residues" evidence="2">
    <location>
        <begin position="180"/>
        <end position="202"/>
    </location>
</feature>
<sequence>MTPFRFVFFVFAFLNIFSSIISVFPVAKAIPHPNYVAPQLNDNQKDGGRVVSWAEYRHRLSEQGYQKRRLSKNEPIDFRSDDMEIKASPVAEKIAKASTFVPYMPLQGQQPFQDRNHFSNTSMPIVIYLPPFQAGKFQKQSKLLSNSRGKNMRPQENSMIGETQRLVHEGYKVKRPPLQRASQPPLSSGNYSTAISHQQTNRPLPPPQLSSIEHSHVGQLQPVTENMLYSTNFRKVASSGPVNGVTDVRVHSPAAAGVPQYTRLAAHAVPTLPLSSEPASNLVNSLFTASSQVRQAPPIFNAHWSRFYRTDQPLTNSQIALSSKWKQWFFLISYRRVGRNLENRKANKYRTAPRSRFGNFSVHGYRGASCEGPSFSVVHFKSNRQVGFKRIRQNGEIVIGSRREGRRTRPEGTELAKDKQATKVRQNSNKLMEWIQQNRPSVLVKDLAENSVISAEQLPYYGSYCGGFSSQQNSTKFNIDGALWAVDDRRFIVSKFHFRPGSMTENITFWAGPKVITEDMIADVFPSENGFYIRPEPINFTVFTVKPVMVRNAPSIVLLFILFAASKCDYSRVSVFCVWYPKKSSANGKRYGNAGHLNQQPALTAGDLYESGKSSDSLDSMESVNLTIKGGVVTPVENREIDENVEQVNLLSHSEKSVTKSESTIAATMHLSTTLPNIVSPSVSSTAYPTPLEWYEGFQPLLLTLPDDKWIKTTFWMSLRNHKKKSTVAAVLIPNGPGFKIPAPVQLNPLMPNSLSTISSGLIKLIDMKTIEITEFSLTTKGVPSWFMVGKDIGPNSGGHIVPIYEKNTHSFDCESLRDYRNETVTLRLPGTLSMKDVFWFSVYSPSTLVDLAKQYVPYKDINLPPDLHGIATPRCVLP</sequence>
<dbReference type="OrthoDB" id="5854379at2759"/>
<name>A0A4U8UUY4_STECR</name>
<dbReference type="AlphaFoldDB" id="A0A4U8UUY4"/>
<evidence type="ECO:0000256" key="2">
    <source>
        <dbReference type="SAM" id="MobiDB-lite"/>
    </source>
</evidence>
<organism evidence="5 6">
    <name type="scientific">Steinernema carpocapsae</name>
    <name type="common">Entomopathogenic nematode</name>
    <dbReference type="NCBI Taxonomy" id="34508"/>
    <lineage>
        <taxon>Eukaryota</taxon>
        <taxon>Metazoa</taxon>
        <taxon>Ecdysozoa</taxon>
        <taxon>Nematoda</taxon>
        <taxon>Chromadorea</taxon>
        <taxon>Rhabditida</taxon>
        <taxon>Tylenchina</taxon>
        <taxon>Panagrolaimomorpha</taxon>
        <taxon>Strongyloidoidea</taxon>
        <taxon>Steinernematidae</taxon>
        <taxon>Steinernema</taxon>
    </lineage>
</organism>
<dbReference type="SMART" id="SM00686">
    <property type="entry name" value="DM13"/>
    <property type="match status" value="1"/>
</dbReference>
<comment type="caution">
    <text evidence="5">The sequence shown here is derived from an EMBL/GenBank/DDBJ whole genome shotgun (WGS) entry which is preliminary data.</text>
</comment>
<keyword evidence="3" id="KW-0732">Signal</keyword>
<dbReference type="InterPro" id="IPR019545">
    <property type="entry name" value="DM13_domain"/>
</dbReference>
<protein>
    <recommendedName>
        <fullName evidence="4">DM13 domain-containing protein</fullName>
    </recommendedName>
</protein>
<evidence type="ECO:0000313" key="5">
    <source>
        <dbReference type="EMBL" id="TMS36519.1"/>
    </source>
</evidence>